<dbReference type="InterPro" id="IPR051222">
    <property type="entry name" value="PPR/CCM1_RNA-binding"/>
</dbReference>
<dbReference type="PANTHER" id="PTHR47942:SF63">
    <property type="entry name" value="PENTATRICOPEPTIDE REPEAT-CONTAINING PROTEIN"/>
    <property type="match status" value="1"/>
</dbReference>
<keyword evidence="5" id="KW-1185">Reference proteome</keyword>
<dbReference type="Pfam" id="PF01535">
    <property type="entry name" value="PPR"/>
    <property type="match status" value="2"/>
</dbReference>
<dbReference type="NCBIfam" id="TIGR00756">
    <property type="entry name" value="PPR"/>
    <property type="match status" value="2"/>
</dbReference>
<dbReference type="Proteomes" id="UP000291116">
    <property type="component" value="Unassembled WGS sequence"/>
</dbReference>
<dbReference type="InterPro" id="IPR002885">
    <property type="entry name" value="PPR_rpt"/>
</dbReference>
<feature type="repeat" description="PPR" evidence="2">
    <location>
        <begin position="591"/>
        <end position="625"/>
    </location>
</feature>
<proteinExistence type="predicted"/>
<organism evidence="4 5">
    <name type="scientific">Pseudo-nitzschia multistriata</name>
    <dbReference type="NCBI Taxonomy" id="183589"/>
    <lineage>
        <taxon>Eukaryota</taxon>
        <taxon>Sar</taxon>
        <taxon>Stramenopiles</taxon>
        <taxon>Ochrophyta</taxon>
        <taxon>Bacillariophyta</taxon>
        <taxon>Bacillariophyceae</taxon>
        <taxon>Bacillariophycidae</taxon>
        <taxon>Bacillariales</taxon>
        <taxon>Bacillariaceae</taxon>
        <taxon>Pseudo-nitzschia</taxon>
    </lineage>
</organism>
<feature type="region of interest" description="Disordered" evidence="3">
    <location>
        <begin position="75"/>
        <end position="105"/>
    </location>
</feature>
<evidence type="ECO:0000313" key="4">
    <source>
        <dbReference type="EMBL" id="VEU42343.1"/>
    </source>
</evidence>
<protein>
    <recommendedName>
        <fullName evidence="6">Pentacotripeptide-repeat region of PRORP domain-containing protein</fullName>
    </recommendedName>
</protein>
<sequence length="994" mass="112017">MNKQIDRTAPVVSKTTSFGMRKSTFYFLVACLFGNSSSLSSQPHNRMGPKCTEENIIESRVNEAVFDSLSESTLSHFSSSSKRGFNKTTSDSIIGGRQGQQRSSLMQSNFPERLKDSSTSSLSSTSILPQSFRLVRNDVIDQLRRNENFDDAKMIISGMIEYLRENCLCVIVEDKNEPLETETTSATSAENRTQIYDQKQYNKQIISPQDHRDISETIDEAFQAFFARAFAPISLNNDNINRNKDQKRSSWNRVALGIELLQLQLASSDVLVAPYHNIPKSVIVKALAAVTRLQERQQRGYQQNRVDMSDETLIIHPDTAFRLLQRLATGFGVRNSHRSQYFRNSEKKVSNGKSSARLAPLHEVDFNRVLNIYSSTGKMEMAHRVIALQERTPHAPALSPVTYSILVKGYGKLSDAENIDVLLRHAAAMEEGESIMKPDTIFFNSLMDAYINCRQLHKAQTILMAMVSNDKFISDAIDRRVPELDLNSNKNKFFTFPPNVCPPPNLRSYNILLKGYAKEGMLQDALDLTNEMISIGSRSNNSGQWWDHVTTNTLVQAAVVAKEFDIAQDILDRHSLSVGSFKKSRSLDHPNADAYTTLMDGYAKDSKLKQAIKLLKTMKDRKVKANEYHYSCLIGSLAHEGRIEHAEKMLVHVKTHGAIPRNQLRVIYNAYISGLVQKTGHYSTNAVDNEHEQNINKALLILREMIEERIMPDANTVAIILDGFGHCIKPRMKEAVTLVERLETQRIIPMNHIRVTTALVRVCGSCQSLDGAVACFRRLSRPDVTAINALIDAAVRSGNDNVAVETFNRYFSGDIPRAVPNVISFSTLIGAHMKKGTFDGSRAARELYQDMRFQRRILPDKGLVDVIVKGIVDTSRACGVQASDARFVAGVLRDAEKLDWEEGQLDRRKRAVESAMNNHVANAWEEEAELYGLWKKDSSRSNLKDNNMFERYGWNKVDSGFRLWGPGKETGSTTDDFLESKGWNDINSGFRVFF</sequence>
<evidence type="ECO:0000256" key="1">
    <source>
        <dbReference type="ARBA" id="ARBA00022737"/>
    </source>
</evidence>
<dbReference type="EMBL" id="CAACVS010000439">
    <property type="protein sequence ID" value="VEU42343.1"/>
    <property type="molecule type" value="Genomic_DNA"/>
</dbReference>
<dbReference type="InterPro" id="IPR011990">
    <property type="entry name" value="TPR-like_helical_dom_sf"/>
</dbReference>
<evidence type="ECO:0000256" key="3">
    <source>
        <dbReference type="SAM" id="MobiDB-lite"/>
    </source>
</evidence>
<keyword evidence="1" id="KW-0677">Repeat</keyword>
<dbReference type="AlphaFoldDB" id="A0A448ZJY7"/>
<feature type="repeat" description="PPR" evidence="2">
    <location>
        <begin position="505"/>
        <end position="539"/>
    </location>
</feature>
<dbReference type="Gene3D" id="1.25.40.10">
    <property type="entry name" value="Tetratricopeptide repeat domain"/>
    <property type="match status" value="5"/>
</dbReference>
<feature type="repeat" description="PPR" evidence="2">
    <location>
        <begin position="626"/>
        <end position="660"/>
    </location>
</feature>
<dbReference type="PROSITE" id="PS51375">
    <property type="entry name" value="PPR"/>
    <property type="match status" value="3"/>
</dbReference>
<gene>
    <name evidence="4" type="ORF">PSNMU_V1.4_AUG-EV-PASAV3_0093710</name>
</gene>
<dbReference type="OrthoDB" id="44725at2759"/>
<evidence type="ECO:0008006" key="6">
    <source>
        <dbReference type="Google" id="ProtNLM"/>
    </source>
</evidence>
<dbReference type="Pfam" id="PF13041">
    <property type="entry name" value="PPR_2"/>
    <property type="match status" value="1"/>
</dbReference>
<evidence type="ECO:0000256" key="2">
    <source>
        <dbReference type="PROSITE-ProRule" id="PRU00708"/>
    </source>
</evidence>
<accession>A0A448ZJY7</accession>
<name>A0A448ZJY7_9STRA</name>
<evidence type="ECO:0000313" key="5">
    <source>
        <dbReference type="Proteomes" id="UP000291116"/>
    </source>
</evidence>
<feature type="compositionally biased region" description="Polar residues" evidence="3">
    <location>
        <begin position="82"/>
        <end position="92"/>
    </location>
</feature>
<reference evidence="4 5" key="1">
    <citation type="submission" date="2019-01" db="EMBL/GenBank/DDBJ databases">
        <authorList>
            <person name="Ferrante I. M."/>
        </authorList>
    </citation>
    <scope>NUCLEOTIDE SEQUENCE [LARGE SCALE GENOMIC DNA]</scope>
    <source>
        <strain evidence="4 5">B856</strain>
    </source>
</reference>
<dbReference type="PANTHER" id="PTHR47942">
    <property type="entry name" value="TETRATRICOPEPTIDE REPEAT (TPR)-LIKE SUPERFAMILY PROTEIN-RELATED"/>
    <property type="match status" value="1"/>
</dbReference>